<dbReference type="Gene3D" id="1.25.40.10">
    <property type="entry name" value="Tetratricopeptide repeat domain"/>
    <property type="match status" value="2"/>
</dbReference>
<dbReference type="CDD" id="cd07302">
    <property type="entry name" value="CHD"/>
    <property type="match status" value="1"/>
</dbReference>
<organism evidence="4 5">
    <name type="scientific">Microvirga brassicacearum</name>
    <dbReference type="NCBI Taxonomy" id="2580413"/>
    <lineage>
        <taxon>Bacteria</taxon>
        <taxon>Pseudomonadati</taxon>
        <taxon>Pseudomonadota</taxon>
        <taxon>Alphaproteobacteria</taxon>
        <taxon>Hyphomicrobiales</taxon>
        <taxon>Methylobacteriaceae</taxon>
        <taxon>Microvirga</taxon>
    </lineage>
</organism>
<dbReference type="Pfam" id="PF12773">
    <property type="entry name" value="DZR"/>
    <property type="match status" value="1"/>
</dbReference>
<dbReference type="InterPro" id="IPR011990">
    <property type="entry name" value="TPR-like_helical_dom_sf"/>
</dbReference>
<dbReference type="InterPro" id="IPR029787">
    <property type="entry name" value="Nucleotide_cyclase"/>
</dbReference>
<dbReference type="OrthoDB" id="9785312at2"/>
<dbReference type="Proteomes" id="UP000325684">
    <property type="component" value="Unassembled WGS sequence"/>
</dbReference>
<dbReference type="InterPro" id="IPR041664">
    <property type="entry name" value="AAA_16"/>
</dbReference>
<dbReference type="SMART" id="SM00044">
    <property type="entry name" value="CYCc"/>
    <property type="match status" value="1"/>
</dbReference>
<feature type="domain" description="Guanylate cyclase" evidence="3">
    <location>
        <begin position="119"/>
        <end position="251"/>
    </location>
</feature>
<dbReference type="GO" id="GO:0005524">
    <property type="term" value="F:ATP binding"/>
    <property type="evidence" value="ECO:0007669"/>
    <property type="project" value="UniProtKB-KW"/>
</dbReference>
<proteinExistence type="predicted"/>
<dbReference type="Gene3D" id="3.30.70.1230">
    <property type="entry name" value="Nucleotide cyclase"/>
    <property type="match status" value="1"/>
</dbReference>
<dbReference type="SUPFAM" id="SSF52540">
    <property type="entry name" value="P-loop containing nucleoside triphosphate hydrolases"/>
    <property type="match status" value="1"/>
</dbReference>
<keyword evidence="5" id="KW-1185">Reference proteome</keyword>
<dbReference type="GO" id="GO:0005737">
    <property type="term" value="C:cytoplasm"/>
    <property type="evidence" value="ECO:0007669"/>
    <property type="project" value="TreeGrafter"/>
</dbReference>
<dbReference type="InterPro" id="IPR025874">
    <property type="entry name" value="DZR"/>
</dbReference>
<dbReference type="Pfam" id="PF00211">
    <property type="entry name" value="Guanylate_cyc"/>
    <property type="match status" value="1"/>
</dbReference>
<keyword evidence="1" id="KW-0547">Nucleotide-binding</keyword>
<dbReference type="SUPFAM" id="SSF55073">
    <property type="entry name" value="Nucleotide cyclase"/>
    <property type="match status" value="1"/>
</dbReference>
<dbReference type="GO" id="GO:0004016">
    <property type="term" value="F:adenylate cyclase activity"/>
    <property type="evidence" value="ECO:0007669"/>
    <property type="project" value="TreeGrafter"/>
</dbReference>
<evidence type="ECO:0000313" key="4">
    <source>
        <dbReference type="EMBL" id="KAB0264174.1"/>
    </source>
</evidence>
<dbReference type="Pfam" id="PF13191">
    <property type="entry name" value="AAA_16"/>
    <property type="match status" value="1"/>
</dbReference>
<name>A0A5N3P377_9HYPH</name>
<dbReference type="InterPro" id="IPR019734">
    <property type="entry name" value="TPR_rpt"/>
</dbReference>
<accession>A0A5N3P377</accession>
<evidence type="ECO:0000256" key="2">
    <source>
        <dbReference type="ARBA" id="ARBA00022840"/>
    </source>
</evidence>
<dbReference type="SUPFAM" id="SSF48452">
    <property type="entry name" value="TPR-like"/>
    <property type="match status" value="3"/>
</dbReference>
<gene>
    <name evidence="4" type="ORF">FEZ63_24340</name>
</gene>
<evidence type="ECO:0000256" key="1">
    <source>
        <dbReference type="ARBA" id="ARBA00022741"/>
    </source>
</evidence>
<dbReference type="InterPro" id="IPR001054">
    <property type="entry name" value="A/G_cyclase"/>
</dbReference>
<evidence type="ECO:0000259" key="3">
    <source>
        <dbReference type="PROSITE" id="PS50125"/>
    </source>
</evidence>
<dbReference type="GO" id="GO:0009190">
    <property type="term" value="P:cyclic nucleotide biosynthetic process"/>
    <property type="evidence" value="ECO:0007669"/>
    <property type="project" value="InterPro"/>
</dbReference>
<dbReference type="SMART" id="SM00028">
    <property type="entry name" value="TPR"/>
    <property type="match status" value="5"/>
</dbReference>
<sequence>MRLASPSAKIGHLGPPDTLSARAALQAAGLSMTCVGCGFELSPDFASCPQCGRRQPRICAACGFSCEPEFAFCPRCGVAISEGSIPAGSRARVAPIAGETAPAARRDIPRREVDRRQVSVLFGDLSGFTTLSERLDPEEVRAFQNALFESLSQAITRYDGFVAKFLGDAVLAFFGAPVAHEDDPARALHAALDMLARGAVLSEQWRTRLGQPVTLHIAVHTGPVVAGSLGDAASAAYDVTGDTVNTASRLVGAAAPGTILVSDATHALTRHRFAFQPASQLALRGKAMPMVVHRLVGTLAEPQSARGLAAHGLASPLVGRTEELEQLLGAYDRMQRGRAQVVSLMGEAGTGKSRLITEFLRRLEGDGRLAGTAIRKADCSSLGEPPYGVFAALFREAYRLDPGDSLDVARQKLAAGLRSLGAPAEVAGVIVPVLSYLLAVEEGRPRDFDPEQLRRQIVLAACTLVERRLEHGPVLMLVEDLHWADAASVELLRDIVDQLAERPLMMLISHRPDAPPPLVNRASQSIIRLAPLSSDEIQALVIRLFGQIDEAAFASVQHFVATRAGGNPLFVEEIVRSLVSTGVLVRRGDRWTCTRACDEVNIPPTLHGLLLSRVDRLPAHARRLLQEAAVLGMTFDEALLDAIATDEGSITTALDRLIESDMIEETGEGREGKRYRFTHALVHEVVYENLLLSRRSELHERAGRALERAVGRHPSRLSDLEALGHHWSLTPDKLKGARYLMEAGDRARAVYANDDAIRHYERALRTLAGCQACEDLVRTVRERLADLWALTGRRAEALAHYEAVRQELEAAGDRESAARLHRKTGGLHWEAGDREHAAACFAAGLEQLGEDGSPIERAQLFQELGRLAFRVGDNAGAIAWAERALAEAAREEETPTHPGRARETAATRVQAYNTLGVALARTGWPIDAVNKIEQSIRLAETHDLLQAACRGYANLAVLYSSLDPRRSIETCLRGIETAKKVGDLGFQSRLYANLAVAYCALTDRCEAEGIEAAQLAINLDRKLGLLDHLAVPLIVLGQIYQCHGDRALALAAYEEALSLAERAGDPQLLFPCYDGLATLNLDAGNTAMAEVYLAKSQEVCERAGIEPDALIILPFLS</sequence>
<evidence type="ECO:0000313" key="5">
    <source>
        <dbReference type="Proteomes" id="UP000325684"/>
    </source>
</evidence>
<dbReference type="PANTHER" id="PTHR16305">
    <property type="entry name" value="TESTICULAR SOLUBLE ADENYLYL CYCLASE"/>
    <property type="match status" value="1"/>
</dbReference>
<reference evidence="4 5" key="1">
    <citation type="journal article" date="2019" name="Microorganisms">
        <title>Genome Insights into the Novel Species Microvirga brassicacearum, a Rapeseed Endophyte with Biotechnological Potential.</title>
        <authorList>
            <person name="Jimenez-Gomez A."/>
            <person name="Saati-Santamaria Z."/>
            <person name="Igual J.M."/>
            <person name="Rivas R."/>
            <person name="Mateos P.F."/>
            <person name="Garcia-Fraile P."/>
        </authorList>
    </citation>
    <scope>NUCLEOTIDE SEQUENCE [LARGE SCALE GENOMIC DNA]</scope>
    <source>
        <strain evidence="4 5">CDVBN77</strain>
    </source>
</reference>
<keyword evidence="2" id="KW-0067">ATP-binding</keyword>
<dbReference type="GO" id="GO:0035556">
    <property type="term" value="P:intracellular signal transduction"/>
    <property type="evidence" value="ECO:0007669"/>
    <property type="project" value="InterPro"/>
</dbReference>
<dbReference type="Gene3D" id="3.40.50.300">
    <property type="entry name" value="P-loop containing nucleotide triphosphate hydrolases"/>
    <property type="match status" value="1"/>
</dbReference>
<dbReference type="InterPro" id="IPR027417">
    <property type="entry name" value="P-loop_NTPase"/>
</dbReference>
<protein>
    <submittedName>
        <fullName evidence="4">Adenylate/guanylate cyclase domain-containing protein</fullName>
    </submittedName>
</protein>
<dbReference type="PANTHER" id="PTHR16305:SF28">
    <property type="entry name" value="GUANYLATE CYCLASE DOMAIN-CONTAINING PROTEIN"/>
    <property type="match status" value="1"/>
</dbReference>
<dbReference type="EMBL" id="VCMV01000079">
    <property type="protein sequence ID" value="KAB0264174.1"/>
    <property type="molecule type" value="Genomic_DNA"/>
</dbReference>
<comment type="caution">
    <text evidence="4">The sequence shown here is derived from an EMBL/GenBank/DDBJ whole genome shotgun (WGS) entry which is preliminary data.</text>
</comment>
<dbReference type="PROSITE" id="PS50125">
    <property type="entry name" value="GUANYLATE_CYCLASE_2"/>
    <property type="match status" value="1"/>
</dbReference>
<dbReference type="AlphaFoldDB" id="A0A5N3P377"/>